<feature type="region of interest" description="Disordered" evidence="1">
    <location>
        <begin position="1"/>
        <end position="20"/>
    </location>
</feature>
<dbReference type="OrthoDB" id="5126878at2759"/>
<sequence length="445" mass="49313">MTEDDTTPSQESRAPSPKPSQALTLTQSLFHLSSSMPAVPQSCESVLTLRYIHIFSSQALDQNPFSMLGSWIASIPERMGFDPTTLDLAVEFAVNAFLRFRDAGWETERMIRASRARALKSLFGALGEQAGNRNGNGNGNGAVVGTGMAKYNLCLATKLHMAAEVGMASCYRVIHINGLNDILRLGSAEVVDEQHFWDLVDDAYAEEVGEALITGRVYPYGLRQRDLSDVDVASHAIHVQTTALSVCTRLETDIIPTSLGFDSIQTLVLVSKYYMARNQLCGLLRTLLTKFPLEYLNALLPGMAEIRYVDIEAAVKIAQSLPYAWSVNPHMPLVPLRIIQGISYSMAPWHRVVHELSASEGVDANSEMDAAGLHLNLQRAKMMQDWAVEQGNKIHDVWNIERADSHMLQTACDIMVGKEIPGWFPRRVRFEEVGDEMVIKLEYGG</sequence>
<protein>
    <submittedName>
        <fullName evidence="2">Uncharacterized protein</fullName>
    </submittedName>
</protein>
<organism evidence="2 3">
    <name type="scientific">Pleomassaria siparia CBS 279.74</name>
    <dbReference type="NCBI Taxonomy" id="1314801"/>
    <lineage>
        <taxon>Eukaryota</taxon>
        <taxon>Fungi</taxon>
        <taxon>Dikarya</taxon>
        <taxon>Ascomycota</taxon>
        <taxon>Pezizomycotina</taxon>
        <taxon>Dothideomycetes</taxon>
        <taxon>Pleosporomycetidae</taxon>
        <taxon>Pleosporales</taxon>
        <taxon>Pleomassariaceae</taxon>
        <taxon>Pleomassaria</taxon>
    </lineage>
</organism>
<gene>
    <name evidence="2" type="ORF">K504DRAFT_503327</name>
</gene>
<dbReference type="PANTHER" id="PTHR38111">
    <property type="entry name" value="ZN(2)-C6 FUNGAL-TYPE DOMAIN-CONTAINING PROTEIN-RELATED"/>
    <property type="match status" value="1"/>
</dbReference>
<name>A0A6G1K6P8_9PLEO</name>
<accession>A0A6G1K6P8</accession>
<proteinExistence type="predicted"/>
<dbReference type="InterPro" id="IPR053178">
    <property type="entry name" value="Osmoadaptation_assoc"/>
</dbReference>
<evidence type="ECO:0000313" key="2">
    <source>
        <dbReference type="EMBL" id="KAF2708132.1"/>
    </source>
</evidence>
<evidence type="ECO:0000256" key="1">
    <source>
        <dbReference type="SAM" id="MobiDB-lite"/>
    </source>
</evidence>
<dbReference type="AlphaFoldDB" id="A0A6G1K6P8"/>
<keyword evidence="3" id="KW-1185">Reference proteome</keyword>
<reference evidence="2" key="1">
    <citation type="journal article" date="2020" name="Stud. Mycol.">
        <title>101 Dothideomycetes genomes: a test case for predicting lifestyles and emergence of pathogens.</title>
        <authorList>
            <person name="Haridas S."/>
            <person name="Albert R."/>
            <person name="Binder M."/>
            <person name="Bloem J."/>
            <person name="Labutti K."/>
            <person name="Salamov A."/>
            <person name="Andreopoulos B."/>
            <person name="Baker S."/>
            <person name="Barry K."/>
            <person name="Bills G."/>
            <person name="Bluhm B."/>
            <person name="Cannon C."/>
            <person name="Castanera R."/>
            <person name="Culley D."/>
            <person name="Daum C."/>
            <person name="Ezra D."/>
            <person name="Gonzalez J."/>
            <person name="Henrissat B."/>
            <person name="Kuo A."/>
            <person name="Liang C."/>
            <person name="Lipzen A."/>
            <person name="Lutzoni F."/>
            <person name="Magnuson J."/>
            <person name="Mondo S."/>
            <person name="Nolan M."/>
            <person name="Ohm R."/>
            <person name="Pangilinan J."/>
            <person name="Park H.-J."/>
            <person name="Ramirez L."/>
            <person name="Alfaro M."/>
            <person name="Sun H."/>
            <person name="Tritt A."/>
            <person name="Yoshinaga Y."/>
            <person name="Zwiers L.-H."/>
            <person name="Turgeon B."/>
            <person name="Goodwin S."/>
            <person name="Spatafora J."/>
            <person name="Crous P."/>
            <person name="Grigoriev I."/>
        </authorList>
    </citation>
    <scope>NUCLEOTIDE SEQUENCE</scope>
    <source>
        <strain evidence="2">CBS 279.74</strain>
    </source>
</reference>
<evidence type="ECO:0000313" key="3">
    <source>
        <dbReference type="Proteomes" id="UP000799428"/>
    </source>
</evidence>
<feature type="compositionally biased region" description="Polar residues" evidence="1">
    <location>
        <begin position="7"/>
        <end position="20"/>
    </location>
</feature>
<dbReference type="Proteomes" id="UP000799428">
    <property type="component" value="Unassembled WGS sequence"/>
</dbReference>
<dbReference type="PANTHER" id="PTHR38111:SF2">
    <property type="entry name" value="FINGER DOMAIN PROTEIN, PUTATIVE (AFU_ORTHOLOGUE AFUA_1G01560)-RELATED"/>
    <property type="match status" value="1"/>
</dbReference>
<dbReference type="EMBL" id="MU005772">
    <property type="protein sequence ID" value="KAF2708132.1"/>
    <property type="molecule type" value="Genomic_DNA"/>
</dbReference>